<name>A0A8J9ZX35_BRALA</name>
<reference evidence="1" key="1">
    <citation type="submission" date="2022-01" db="EMBL/GenBank/DDBJ databases">
        <authorList>
            <person name="Braso-Vives M."/>
        </authorList>
    </citation>
    <scope>NUCLEOTIDE SEQUENCE</scope>
</reference>
<accession>A0A8J9ZX35</accession>
<organism evidence="1 2">
    <name type="scientific">Branchiostoma lanceolatum</name>
    <name type="common">Common lancelet</name>
    <name type="synonym">Amphioxus lanceolatum</name>
    <dbReference type="NCBI Taxonomy" id="7740"/>
    <lineage>
        <taxon>Eukaryota</taxon>
        <taxon>Metazoa</taxon>
        <taxon>Chordata</taxon>
        <taxon>Cephalochordata</taxon>
        <taxon>Leptocardii</taxon>
        <taxon>Amphioxiformes</taxon>
        <taxon>Branchiostomatidae</taxon>
        <taxon>Branchiostoma</taxon>
    </lineage>
</organism>
<dbReference type="OrthoDB" id="1678912at2759"/>
<evidence type="ECO:0000313" key="2">
    <source>
        <dbReference type="Proteomes" id="UP000838412"/>
    </source>
</evidence>
<sequence length="125" mass="14223">MLAAQACLVAMVAQIEQEQLRGSHSQEYIYCRGVLKERGDFKELGRLLKERGVFKELGRLLKERGVFKELGRLLKEPGVFKELGRLLKEPGVFKEQGRLLSVLRSNVVLLVCAAEDRMLQTIRVP</sequence>
<dbReference type="Proteomes" id="UP000838412">
    <property type="component" value="Chromosome 5"/>
</dbReference>
<keyword evidence="2" id="KW-1185">Reference proteome</keyword>
<gene>
    <name evidence="1" type="primary">Hypp2988</name>
    <name evidence="1" type="ORF">BLAG_LOCUS18818</name>
</gene>
<dbReference type="EMBL" id="OV696690">
    <property type="protein sequence ID" value="CAH1264457.1"/>
    <property type="molecule type" value="Genomic_DNA"/>
</dbReference>
<evidence type="ECO:0000313" key="1">
    <source>
        <dbReference type="EMBL" id="CAH1264457.1"/>
    </source>
</evidence>
<dbReference type="AlphaFoldDB" id="A0A8J9ZX35"/>
<proteinExistence type="predicted"/>
<protein>
    <submittedName>
        <fullName evidence="1">Hypp2988 protein</fullName>
    </submittedName>
</protein>